<feature type="domain" description="DUF7431" evidence="1">
    <location>
        <begin position="219"/>
        <end position="294"/>
    </location>
</feature>
<dbReference type="AlphaFoldDB" id="A0A015MKL7"/>
<evidence type="ECO:0000313" key="3">
    <source>
        <dbReference type="Proteomes" id="UP000022910"/>
    </source>
</evidence>
<reference evidence="2 3" key="1">
    <citation type="submission" date="2014-02" db="EMBL/GenBank/DDBJ databases">
        <title>Single nucleus genome sequencing reveals high similarity among nuclei of an endomycorrhizal fungus.</title>
        <authorList>
            <person name="Lin K."/>
            <person name="Geurts R."/>
            <person name="Zhang Z."/>
            <person name="Limpens E."/>
            <person name="Saunders D.G."/>
            <person name="Mu D."/>
            <person name="Pang E."/>
            <person name="Cao H."/>
            <person name="Cha H."/>
            <person name="Lin T."/>
            <person name="Zhou Q."/>
            <person name="Shang Y."/>
            <person name="Li Y."/>
            <person name="Ivanov S."/>
            <person name="Sharma T."/>
            <person name="Velzen R.V."/>
            <person name="Ruijter N.D."/>
            <person name="Aanen D.K."/>
            <person name="Win J."/>
            <person name="Kamoun S."/>
            <person name="Bisseling T."/>
            <person name="Huang S."/>
        </authorList>
    </citation>
    <scope>NUCLEOTIDE SEQUENCE [LARGE SCALE GENOMIC DNA]</scope>
    <source>
        <strain evidence="3">DAOM197198w</strain>
    </source>
</reference>
<sequence length="407" mass="47334">MDIIDKNIDKIIEVCKLGFGRILDRDLDPRVATENAFTIEVDKTVYIDEVITINEQTWINSFFADDKNLKTSNTAYNIHEYRKASLKFKLTPTPEFLKAAKEAIDSKDFDTIIRRFGQFISTEVILGGKAYFKKSNGNNYSNIKTVGGISGNFDKEWVSSLTKFENWRCIKFKNLISIYQFLPDVEQILKPGGCIHEKTEYLEKPWYLDDISKCYERQREIPPSILKHFDKPDYSILVTIISNVGKNEKDFFNCQIIWPDNKKPKLSIIIIREDPKKRRCDLRIKWMVIQYNKKNNNWFISRCNAPVYCFGIPVKKLENLNSSNNLPLIEHRFLKKKMAFSYCCLPSSAINGLIISNHSNSKISPQKRKSLVRIPGKPKYIIQLSRENNIENKTKIGHMLGNHMIII</sequence>
<name>A0A015MKL7_RHIIW</name>
<gene>
    <name evidence="2" type="ORF">RirG_114810</name>
</gene>
<dbReference type="HOGENOM" id="CLU_676443_0_0_1"/>
<keyword evidence="3" id="KW-1185">Reference proteome</keyword>
<dbReference type="Proteomes" id="UP000022910">
    <property type="component" value="Unassembled WGS sequence"/>
</dbReference>
<dbReference type="Pfam" id="PF24209">
    <property type="entry name" value="DUF7431"/>
    <property type="match status" value="1"/>
</dbReference>
<comment type="caution">
    <text evidence="2">The sequence shown here is derived from an EMBL/GenBank/DDBJ whole genome shotgun (WGS) entry which is preliminary data.</text>
</comment>
<accession>A0A015MKL7</accession>
<dbReference type="InterPro" id="IPR055854">
    <property type="entry name" value="DUF7431"/>
</dbReference>
<proteinExistence type="predicted"/>
<evidence type="ECO:0000259" key="1">
    <source>
        <dbReference type="Pfam" id="PF24209"/>
    </source>
</evidence>
<dbReference type="EMBL" id="JEMT01017788">
    <property type="protein sequence ID" value="EXX67393.1"/>
    <property type="molecule type" value="Genomic_DNA"/>
</dbReference>
<protein>
    <recommendedName>
        <fullName evidence="1">DUF7431 domain-containing protein</fullName>
    </recommendedName>
</protein>
<evidence type="ECO:0000313" key="2">
    <source>
        <dbReference type="EMBL" id="EXX67393.1"/>
    </source>
</evidence>
<organism evidence="2 3">
    <name type="scientific">Rhizophagus irregularis (strain DAOM 197198w)</name>
    <name type="common">Glomus intraradices</name>
    <dbReference type="NCBI Taxonomy" id="1432141"/>
    <lineage>
        <taxon>Eukaryota</taxon>
        <taxon>Fungi</taxon>
        <taxon>Fungi incertae sedis</taxon>
        <taxon>Mucoromycota</taxon>
        <taxon>Glomeromycotina</taxon>
        <taxon>Glomeromycetes</taxon>
        <taxon>Glomerales</taxon>
        <taxon>Glomeraceae</taxon>
        <taxon>Rhizophagus</taxon>
    </lineage>
</organism>